<sequence>MYDGDASPANSPLQHDQPGDHPTRSANVTAPIIEYPGAGLHGCLNQSGTLTLHGWQ</sequence>
<organism evidence="2 3">
    <name type="scientific">Streptomyces viridosporus (strain ATCC 14672 / DSM 40746 / JCM 4963 / KCTC 9882 / NRRL B-12104 / FH 1290)</name>
    <name type="common">Streptomyces ghanaensis</name>
    <dbReference type="NCBI Taxonomy" id="566461"/>
    <lineage>
        <taxon>Bacteria</taxon>
        <taxon>Bacillati</taxon>
        <taxon>Actinomycetota</taxon>
        <taxon>Actinomycetes</taxon>
        <taxon>Kitasatosporales</taxon>
        <taxon>Streptomycetaceae</taxon>
        <taxon>Streptomyces</taxon>
    </lineage>
</organism>
<dbReference type="Proteomes" id="UP000003824">
    <property type="component" value="Unassembled WGS sequence"/>
</dbReference>
<accession>D6A8K2</accession>
<reference evidence="3" key="1">
    <citation type="submission" date="2008-12" db="EMBL/GenBank/DDBJ databases">
        <title>Annotation of Streptomyces ghanaensis ATCC 14672.</title>
        <authorList>
            <consortium name="The Broad Institute Genome Sequencing Platform"/>
            <consortium name="Broad Institute Microbial Sequencing Center"/>
            <person name="Fischbach M."/>
            <person name="Ward D."/>
            <person name="Young S."/>
            <person name="Kodira C.D."/>
            <person name="Zeng Q."/>
            <person name="Koehrsen M."/>
            <person name="Godfrey P."/>
            <person name="Alvarado L."/>
            <person name="Berlin A.M."/>
            <person name="Borenstein D."/>
            <person name="Chen Z."/>
            <person name="Engels R."/>
            <person name="Freedman E."/>
            <person name="Gellesch M."/>
            <person name="Goldberg J."/>
            <person name="Griggs A."/>
            <person name="Gujja S."/>
            <person name="Heiman D.I."/>
            <person name="Hepburn T.A."/>
            <person name="Howarth C."/>
            <person name="Jen D."/>
            <person name="Larson L."/>
            <person name="Lewis B."/>
            <person name="Mehta T."/>
            <person name="Park D."/>
            <person name="Pearson M."/>
            <person name="Roberts A."/>
            <person name="Saif S."/>
            <person name="Shea T.D."/>
            <person name="Shenoy N."/>
            <person name="Sisk P."/>
            <person name="Stolte C."/>
            <person name="Sykes S.N."/>
            <person name="Walk T."/>
            <person name="White J."/>
            <person name="Yandava C."/>
            <person name="Straight P."/>
            <person name="Clardy J."/>
            <person name="Hung D."/>
            <person name="Kolter R."/>
            <person name="Mekalanos J."/>
            <person name="Walker S."/>
            <person name="Walsh C.T."/>
            <person name="Wieland B.L.C."/>
            <person name="Ilzarbe M."/>
            <person name="Galagan J."/>
            <person name="Nusbaum C."/>
            <person name="Birren B."/>
        </authorList>
    </citation>
    <scope>NUCLEOTIDE SEQUENCE [LARGE SCALE GENOMIC DNA]</scope>
    <source>
        <strain evidence="3">ATCC 14672 / DSM 40746 / JCM 4963 / KCTC 9882 / NRRL B-12104 / FH 1290</strain>
    </source>
</reference>
<protein>
    <submittedName>
        <fullName evidence="2">Predicted protein</fullName>
    </submittedName>
</protein>
<evidence type="ECO:0000313" key="3">
    <source>
        <dbReference type="Proteomes" id="UP000003824"/>
    </source>
</evidence>
<evidence type="ECO:0000313" key="2">
    <source>
        <dbReference type="EMBL" id="EFE71985.2"/>
    </source>
</evidence>
<dbReference type="eggNOG" id="ENOG50325C1">
    <property type="taxonomic scope" value="Bacteria"/>
</dbReference>
<feature type="region of interest" description="Disordered" evidence="1">
    <location>
        <begin position="1"/>
        <end position="30"/>
    </location>
</feature>
<dbReference type="AlphaFoldDB" id="D6A8K2"/>
<name>D6A8K2_STRV1</name>
<gene>
    <name evidence="2" type="ORF">SSFG_07221</name>
</gene>
<proteinExistence type="predicted"/>
<dbReference type="EMBL" id="DS999641">
    <property type="protein sequence ID" value="EFE71985.2"/>
    <property type="molecule type" value="Genomic_DNA"/>
</dbReference>
<evidence type="ECO:0000256" key="1">
    <source>
        <dbReference type="SAM" id="MobiDB-lite"/>
    </source>
</evidence>